<evidence type="ECO:0000313" key="2">
    <source>
        <dbReference type="Proteomes" id="UP000814033"/>
    </source>
</evidence>
<accession>A0ACB8RCC6</accession>
<keyword evidence="2" id="KW-1185">Reference proteome</keyword>
<organism evidence="1 2">
    <name type="scientific">Auriscalpium vulgare</name>
    <dbReference type="NCBI Taxonomy" id="40419"/>
    <lineage>
        <taxon>Eukaryota</taxon>
        <taxon>Fungi</taxon>
        <taxon>Dikarya</taxon>
        <taxon>Basidiomycota</taxon>
        <taxon>Agaricomycotina</taxon>
        <taxon>Agaricomycetes</taxon>
        <taxon>Russulales</taxon>
        <taxon>Auriscalpiaceae</taxon>
        <taxon>Auriscalpium</taxon>
    </lineage>
</organism>
<evidence type="ECO:0000313" key="1">
    <source>
        <dbReference type="EMBL" id="KAI0041517.1"/>
    </source>
</evidence>
<name>A0ACB8RCC6_9AGAM</name>
<gene>
    <name evidence="1" type="ORF">FA95DRAFT_1584716</name>
</gene>
<sequence>MTYGELERASARMCMYLRERGVARGDRVCLIVHRSLPMLAGIIGILRAGAAYVPLDGDIVTESTLGAVLQDARPTIILTSKVFEARVAGLAIPSASLEDILVFDASKIEGWHDVYDDADVEPSDAAYIIFTSGTTGRPKGVVVTHQNVTNLLCLSPGNLDIRPGVHVAQLLNVAFDMCAWEILGCLANGGTLHLRGQRRHQWTSVLKTVDVVICTPSILIPHDPADYPNIKIVATAGEPCPQWLADKWASSATFFNCCGPTEVTIVNTMHKHTAYEPLTIGRATPNNTVYVLDEDMRPVDLGATGIMWAGGLGISLGYLNRPELTASRYRPDPFCSVGGVMFNTGDLGRWREDGELDHLGRVDDQVKIKGFRVELDGVTAAMSRADGVQCTSAVLVDGDLWGFYCPDSVPGETVKAAVEAIQPYYAVPTKFVGMHALPVTSNGKIDKRKLLGFAAVHHTTA</sequence>
<protein>
    <submittedName>
        <fullName evidence="1">AMP-binding protein</fullName>
    </submittedName>
</protein>
<reference evidence="1" key="2">
    <citation type="journal article" date="2022" name="New Phytol.">
        <title>Evolutionary transition to the ectomycorrhizal habit in the genomes of a hyperdiverse lineage of mushroom-forming fungi.</title>
        <authorList>
            <person name="Looney B."/>
            <person name="Miyauchi S."/>
            <person name="Morin E."/>
            <person name="Drula E."/>
            <person name="Courty P.E."/>
            <person name="Kohler A."/>
            <person name="Kuo A."/>
            <person name="LaButti K."/>
            <person name="Pangilinan J."/>
            <person name="Lipzen A."/>
            <person name="Riley R."/>
            <person name="Andreopoulos W."/>
            <person name="He G."/>
            <person name="Johnson J."/>
            <person name="Nolan M."/>
            <person name="Tritt A."/>
            <person name="Barry K.W."/>
            <person name="Grigoriev I.V."/>
            <person name="Nagy L.G."/>
            <person name="Hibbett D."/>
            <person name="Henrissat B."/>
            <person name="Matheny P.B."/>
            <person name="Labbe J."/>
            <person name="Martin F.M."/>
        </authorList>
    </citation>
    <scope>NUCLEOTIDE SEQUENCE</scope>
    <source>
        <strain evidence="1">FP105234-sp</strain>
    </source>
</reference>
<comment type="caution">
    <text evidence="1">The sequence shown here is derived from an EMBL/GenBank/DDBJ whole genome shotgun (WGS) entry which is preliminary data.</text>
</comment>
<reference evidence="1" key="1">
    <citation type="submission" date="2021-02" db="EMBL/GenBank/DDBJ databases">
        <authorList>
            <consortium name="DOE Joint Genome Institute"/>
            <person name="Ahrendt S."/>
            <person name="Looney B.P."/>
            <person name="Miyauchi S."/>
            <person name="Morin E."/>
            <person name="Drula E."/>
            <person name="Courty P.E."/>
            <person name="Chicoki N."/>
            <person name="Fauchery L."/>
            <person name="Kohler A."/>
            <person name="Kuo A."/>
            <person name="Labutti K."/>
            <person name="Pangilinan J."/>
            <person name="Lipzen A."/>
            <person name="Riley R."/>
            <person name="Andreopoulos W."/>
            <person name="He G."/>
            <person name="Johnson J."/>
            <person name="Barry K.W."/>
            <person name="Grigoriev I.V."/>
            <person name="Nagy L."/>
            <person name="Hibbett D."/>
            <person name="Henrissat B."/>
            <person name="Matheny P.B."/>
            <person name="Labbe J."/>
            <person name="Martin F."/>
        </authorList>
    </citation>
    <scope>NUCLEOTIDE SEQUENCE</scope>
    <source>
        <strain evidence="1">FP105234-sp</strain>
    </source>
</reference>
<dbReference type="EMBL" id="MU276118">
    <property type="protein sequence ID" value="KAI0041517.1"/>
    <property type="molecule type" value="Genomic_DNA"/>
</dbReference>
<dbReference type="Proteomes" id="UP000814033">
    <property type="component" value="Unassembled WGS sequence"/>
</dbReference>
<proteinExistence type="predicted"/>